<name>M3R2R3_HELPX</name>
<comment type="caution">
    <text evidence="2">The sequence shown here is derived from an EMBL/GenBank/DDBJ whole genome shotgun (WGS) entry which is preliminary data.</text>
</comment>
<proteinExistence type="predicted"/>
<reference evidence="2 3" key="1">
    <citation type="submission" date="2012-11" db="EMBL/GenBank/DDBJ databases">
        <authorList>
            <person name="Weinstock G."/>
            <person name="Sodergren E."/>
            <person name="Lobos E.A."/>
            <person name="Fulton L."/>
            <person name="Fulton R."/>
            <person name="Courtney L."/>
            <person name="Fronick C."/>
            <person name="O'Laughlin M."/>
            <person name="Godfrey J."/>
            <person name="Wilson R.M."/>
            <person name="Miner T."/>
            <person name="Farmer C."/>
            <person name="Delehaunty K."/>
            <person name="Cordes M."/>
            <person name="Minx P."/>
            <person name="Tomlinson C."/>
            <person name="Chen J."/>
            <person name="Wollam A."/>
            <person name="Pepin K.H."/>
            <person name="Bhonagiri V."/>
            <person name="Zhang X."/>
            <person name="Suruliraj S."/>
            <person name="Antonio M."/>
            <person name="Secka O."/>
            <person name="Thomas J."/>
            <person name="Warren W."/>
            <person name="Mitreva M."/>
            <person name="Mardis E.R."/>
            <person name="Wilson R.K."/>
        </authorList>
    </citation>
    <scope>NUCLEOTIDE SEQUENCE [LARGE SCALE GENOMIC DNA]</scope>
    <source>
        <strain evidence="2 3">GAM260BSi</strain>
    </source>
</reference>
<sequence length="41" mass="4925">MKTNKTHPCYQIIKNTKPLNPPNPKKLKTKEIKKQHQRNKE</sequence>
<protein>
    <submittedName>
        <fullName evidence="2">Uncharacterized protein</fullName>
    </submittedName>
</protein>
<evidence type="ECO:0000313" key="2">
    <source>
        <dbReference type="EMBL" id="EMH25717.1"/>
    </source>
</evidence>
<feature type="region of interest" description="Disordered" evidence="1">
    <location>
        <begin position="1"/>
        <end position="41"/>
    </location>
</feature>
<organism evidence="2 3">
    <name type="scientific">Helicobacter pylori GAM260BSi</name>
    <dbReference type="NCBI Taxonomy" id="1159046"/>
    <lineage>
        <taxon>Bacteria</taxon>
        <taxon>Pseudomonadati</taxon>
        <taxon>Campylobacterota</taxon>
        <taxon>Epsilonproteobacteria</taxon>
        <taxon>Campylobacterales</taxon>
        <taxon>Helicobacteraceae</taxon>
        <taxon>Helicobacter</taxon>
    </lineage>
</organism>
<evidence type="ECO:0000256" key="1">
    <source>
        <dbReference type="SAM" id="MobiDB-lite"/>
    </source>
</evidence>
<accession>M3R2R3</accession>
<dbReference type="PATRIC" id="fig|1159046.3.peg.191"/>
<dbReference type="Proteomes" id="UP000012023">
    <property type="component" value="Unassembled WGS sequence"/>
</dbReference>
<dbReference type="EMBL" id="APDV01000006">
    <property type="protein sequence ID" value="EMH25717.1"/>
    <property type="molecule type" value="Genomic_DNA"/>
</dbReference>
<gene>
    <name evidence="2" type="ORF">HMPREF1418_00203</name>
</gene>
<feature type="compositionally biased region" description="Basic and acidic residues" evidence="1">
    <location>
        <begin position="29"/>
        <end position="41"/>
    </location>
</feature>
<evidence type="ECO:0000313" key="3">
    <source>
        <dbReference type="Proteomes" id="UP000012023"/>
    </source>
</evidence>
<dbReference type="AlphaFoldDB" id="M3R2R3"/>
<dbReference type="HOGENOM" id="CLU_3271105_0_0_7"/>